<evidence type="ECO:0000313" key="2">
    <source>
        <dbReference type="EMBL" id="OLQ04068.1"/>
    </source>
</evidence>
<dbReference type="AlphaFoldDB" id="A0A1Q9E9I5"/>
<dbReference type="Proteomes" id="UP000186817">
    <property type="component" value="Unassembled WGS sequence"/>
</dbReference>
<proteinExistence type="predicted"/>
<gene>
    <name evidence="2" type="ORF">AK812_SmicGene12890</name>
</gene>
<accession>A0A1Q9E9I5</accession>
<dbReference type="EMBL" id="LSRX01000219">
    <property type="protein sequence ID" value="OLQ04068.1"/>
    <property type="molecule type" value="Genomic_DNA"/>
</dbReference>
<dbReference type="OrthoDB" id="412653at2759"/>
<reference evidence="2 3" key="1">
    <citation type="submission" date="2016-02" db="EMBL/GenBank/DDBJ databases">
        <title>Genome analysis of coral dinoflagellate symbionts highlights evolutionary adaptations to a symbiotic lifestyle.</title>
        <authorList>
            <person name="Aranda M."/>
            <person name="Li Y."/>
            <person name="Liew Y.J."/>
            <person name="Baumgarten S."/>
            <person name="Simakov O."/>
            <person name="Wilson M."/>
            <person name="Piel J."/>
            <person name="Ashoor H."/>
            <person name="Bougouffa S."/>
            <person name="Bajic V.B."/>
            <person name="Ryu T."/>
            <person name="Ravasi T."/>
            <person name="Bayer T."/>
            <person name="Micklem G."/>
            <person name="Kim H."/>
            <person name="Bhak J."/>
            <person name="Lajeunesse T.C."/>
            <person name="Voolstra C.R."/>
        </authorList>
    </citation>
    <scope>NUCLEOTIDE SEQUENCE [LARGE SCALE GENOMIC DNA]</scope>
    <source>
        <strain evidence="2 3">CCMP2467</strain>
    </source>
</reference>
<evidence type="ECO:0000256" key="1">
    <source>
        <dbReference type="SAM" id="MobiDB-lite"/>
    </source>
</evidence>
<dbReference type="PROSITE" id="PS51257">
    <property type="entry name" value="PROKAR_LIPOPROTEIN"/>
    <property type="match status" value="1"/>
</dbReference>
<evidence type="ECO:0000313" key="3">
    <source>
        <dbReference type="Proteomes" id="UP000186817"/>
    </source>
</evidence>
<keyword evidence="3" id="KW-1185">Reference proteome</keyword>
<sequence>MPPGKSGCDLAAWSTLAGDPSLPMTFPSSTAASACIVWLRRSMSFTETANIQQLDGSHVNMTDRTKTGLCRLLPINASLISQDSESGAAGVPGPPVNSCSHRSCIENAHFCLTLAMVETELRNSLPGQSLLVPCDRQLKMSTQGLCVSSTVCDVKSQGNTQEMSLAGTSKFEKLLDKSAEGPSSLQGRHAKLEQLEQSLAATSKLLPNVLEDGAEKPDPATLQKTVKLPSSTRSPPGTLKEALSVLKEAAGIPGVQLTEVPDLKGADETKTLKGIAGEAEPSSQKAVNQDDDLDSSLMEASKVEEPSTSFQASGNLPDAEVAELRALLETAIQESGSEVALDDDRTVKFEDGRGRVAAHKFGEWPMHA</sequence>
<feature type="compositionally biased region" description="Polar residues" evidence="1">
    <location>
        <begin position="222"/>
        <end position="235"/>
    </location>
</feature>
<name>A0A1Q9E9I5_SYMMI</name>
<protein>
    <submittedName>
        <fullName evidence="2">Uncharacterized protein</fullName>
    </submittedName>
</protein>
<feature type="region of interest" description="Disordered" evidence="1">
    <location>
        <begin position="277"/>
        <end position="315"/>
    </location>
</feature>
<organism evidence="2 3">
    <name type="scientific">Symbiodinium microadriaticum</name>
    <name type="common">Dinoflagellate</name>
    <name type="synonym">Zooxanthella microadriatica</name>
    <dbReference type="NCBI Taxonomy" id="2951"/>
    <lineage>
        <taxon>Eukaryota</taxon>
        <taxon>Sar</taxon>
        <taxon>Alveolata</taxon>
        <taxon>Dinophyceae</taxon>
        <taxon>Suessiales</taxon>
        <taxon>Symbiodiniaceae</taxon>
        <taxon>Symbiodinium</taxon>
    </lineage>
</organism>
<feature type="region of interest" description="Disordered" evidence="1">
    <location>
        <begin position="211"/>
        <end position="238"/>
    </location>
</feature>
<comment type="caution">
    <text evidence="2">The sequence shown here is derived from an EMBL/GenBank/DDBJ whole genome shotgun (WGS) entry which is preliminary data.</text>
</comment>